<evidence type="ECO:0000313" key="5">
    <source>
        <dbReference type="EMBL" id="MCZ0960731.1"/>
    </source>
</evidence>
<protein>
    <recommendedName>
        <fullName evidence="4">Carboxyltransferase domain-containing protein</fullName>
    </recommendedName>
</protein>
<keyword evidence="2" id="KW-0378">Hydrolase</keyword>
<dbReference type="InterPro" id="IPR052708">
    <property type="entry name" value="PxpC"/>
</dbReference>
<name>A0ABT4J2S8_9RHOB</name>
<accession>A0ABT4J2S8</accession>
<dbReference type="Gene3D" id="2.40.100.10">
    <property type="entry name" value="Cyclophilin-like"/>
    <property type="match status" value="1"/>
</dbReference>
<evidence type="ECO:0000259" key="4">
    <source>
        <dbReference type="SMART" id="SM00797"/>
    </source>
</evidence>
<dbReference type="PANTHER" id="PTHR43309">
    <property type="entry name" value="5-OXOPROLINASE SUBUNIT C"/>
    <property type="match status" value="1"/>
</dbReference>
<gene>
    <name evidence="5" type="ORF">OU682_03745</name>
</gene>
<dbReference type="RefSeq" id="WP_268940733.1">
    <property type="nucleotide sequence ID" value="NZ_JAPTYD010000003.1"/>
</dbReference>
<dbReference type="InterPro" id="IPR003778">
    <property type="entry name" value="CT_A_B"/>
</dbReference>
<dbReference type="EMBL" id="JAPTYD010000003">
    <property type="protein sequence ID" value="MCZ0960731.1"/>
    <property type="molecule type" value="Genomic_DNA"/>
</dbReference>
<dbReference type="InterPro" id="IPR029000">
    <property type="entry name" value="Cyclophilin-like_dom_sf"/>
</dbReference>
<dbReference type="PANTHER" id="PTHR43309:SF3">
    <property type="entry name" value="5-OXOPROLINASE SUBUNIT C"/>
    <property type="match status" value="1"/>
</dbReference>
<comment type="caution">
    <text evidence="5">The sequence shown here is derived from an EMBL/GenBank/DDBJ whole genome shotgun (WGS) entry which is preliminary data.</text>
</comment>
<reference evidence="5" key="1">
    <citation type="submission" date="2022-12" db="EMBL/GenBank/DDBJ databases">
        <title>Paracoccus sp. EF6 isolated from a lake water.</title>
        <authorList>
            <person name="Liu H."/>
        </authorList>
    </citation>
    <scope>NUCLEOTIDE SEQUENCE</scope>
    <source>
        <strain evidence="5">EF6</strain>
    </source>
</reference>
<organism evidence="5 6">
    <name type="scientific">Paracoccus benzoatiresistens</name>
    <dbReference type="NCBI Taxonomy" id="2997341"/>
    <lineage>
        <taxon>Bacteria</taxon>
        <taxon>Pseudomonadati</taxon>
        <taxon>Pseudomonadota</taxon>
        <taxon>Alphaproteobacteria</taxon>
        <taxon>Rhodobacterales</taxon>
        <taxon>Paracoccaceae</taxon>
        <taxon>Paracoccus</taxon>
    </lineage>
</organism>
<evidence type="ECO:0000256" key="3">
    <source>
        <dbReference type="ARBA" id="ARBA00022840"/>
    </source>
</evidence>
<evidence type="ECO:0000313" key="6">
    <source>
        <dbReference type="Proteomes" id="UP001149822"/>
    </source>
</evidence>
<dbReference type="SUPFAM" id="SSF50891">
    <property type="entry name" value="Cyclophilin-like"/>
    <property type="match status" value="1"/>
</dbReference>
<feature type="domain" description="Carboxyltransferase" evidence="4">
    <location>
        <begin position="1"/>
        <end position="120"/>
    </location>
</feature>
<proteinExistence type="predicted"/>
<sequence length="133" mass="13874">MSPQERFFSPETLAAFKAGPWRMTDAWDRMGVRLAGPPVAPDAALDMPSEPIVRGSIQVAGDGVATVLLADHQTTGGYPKIATVLDCDLDGLVQLRPRDAVAFQKVSPGQAVGLARTAALGAAAYRASLSRAG</sequence>
<dbReference type="Pfam" id="PF02626">
    <property type="entry name" value="CT_A_B"/>
    <property type="match status" value="1"/>
</dbReference>
<keyword evidence="1" id="KW-0547">Nucleotide-binding</keyword>
<dbReference type="Proteomes" id="UP001149822">
    <property type="component" value="Unassembled WGS sequence"/>
</dbReference>
<evidence type="ECO:0000256" key="1">
    <source>
        <dbReference type="ARBA" id="ARBA00022741"/>
    </source>
</evidence>
<evidence type="ECO:0000256" key="2">
    <source>
        <dbReference type="ARBA" id="ARBA00022801"/>
    </source>
</evidence>
<keyword evidence="6" id="KW-1185">Reference proteome</keyword>
<keyword evidence="3" id="KW-0067">ATP-binding</keyword>
<dbReference type="SMART" id="SM00797">
    <property type="entry name" value="AHS2"/>
    <property type="match status" value="1"/>
</dbReference>